<name>A0ABD1LB86_9FABA</name>
<comment type="caution">
    <text evidence="1">The sequence shown here is derived from an EMBL/GenBank/DDBJ whole genome shotgun (WGS) entry which is preliminary data.</text>
</comment>
<accession>A0ABD1LB86</accession>
<organism evidence="1 2">
    <name type="scientific">Flemingia macrophylla</name>
    <dbReference type="NCBI Taxonomy" id="520843"/>
    <lineage>
        <taxon>Eukaryota</taxon>
        <taxon>Viridiplantae</taxon>
        <taxon>Streptophyta</taxon>
        <taxon>Embryophyta</taxon>
        <taxon>Tracheophyta</taxon>
        <taxon>Spermatophyta</taxon>
        <taxon>Magnoliopsida</taxon>
        <taxon>eudicotyledons</taxon>
        <taxon>Gunneridae</taxon>
        <taxon>Pentapetalae</taxon>
        <taxon>rosids</taxon>
        <taxon>fabids</taxon>
        <taxon>Fabales</taxon>
        <taxon>Fabaceae</taxon>
        <taxon>Papilionoideae</taxon>
        <taxon>50 kb inversion clade</taxon>
        <taxon>NPAAA clade</taxon>
        <taxon>indigoferoid/millettioid clade</taxon>
        <taxon>Phaseoleae</taxon>
        <taxon>Flemingia</taxon>
    </lineage>
</organism>
<dbReference type="Proteomes" id="UP001603857">
    <property type="component" value="Unassembled WGS sequence"/>
</dbReference>
<proteinExistence type="predicted"/>
<dbReference type="AlphaFoldDB" id="A0ABD1LB86"/>
<reference evidence="1 2" key="1">
    <citation type="submission" date="2024-08" db="EMBL/GenBank/DDBJ databases">
        <title>Insights into the chromosomal genome structure of Flemingia macrophylla.</title>
        <authorList>
            <person name="Ding Y."/>
            <person name="Zhao Y."/>
            <person name="Bi W."/>
            <person name="Wu M."/>
            <person name="Zhao G."/>
            <person name="Gong Y."/>
            <person name="Li W."/>
            <person name="Zhang P."/>
        </authorList>
    </citation>
    <scope>NUCLEOTIDE SEQUENCE [LARGE SCALE GENOMIC DNA]</scope>
    <source>
        <strain evidence="1">DYQJB</strain>
        <tissue evidence="1">Leaf</tissue>
    </source>
</reference>
<sequence length="93" mass="9599">MEAKVEDVGALLGDGEEVVEFGIDDSITGETIVNIVVVEVNSIANENREETEGGVTVMVVGEDNDYGVVVDGVANGERDGGEEAVGECKVAGE</sequence>
<protein>
    <submittedName>
        <fullName evidence="1">Uncharacterized protein</fullName>
    </submittedName>
</protein>
<evidence type="ECO:0000313" key="1">
    <source>
        <dbReference type="EMBL" id="KAL2320736.1"/>
    </source>
</evidence>
<evidence type="ECO:0000313" key="2">
    <source>
        <dbReference type="Proteomes" id="UP001603857"/>
    </source>
</evidence>
<keyword evidence="2" id="KW-1185">Reference proteome</keyword>
<gene>
    <name evidence="1" type="ORF">Fmac_029705</name>
</gene>
<dbReference type="EMBL" id="JBGMDY010000010">
    <property type="protein sequence ID" value="KAL2320736.1"/>
    <property type="molecule type" value="Genomic_DNA"/>
</dbReference>